<name>A0A2A9NZJ6_9AGAR</name>
<dbReference type="Proteomes" id="UP000242287">
    <property type="component" value="Unassembled WGS sequence"/>
</dbReference>
<feature type="compositionally biased region" description="Polar residues" evidence="4">
    <location>
        <begin position="1"/>
        <end position="37"/>
    </location>
</feature>
<gene>
    <name evidence="6" type="ORF">AMATHDRAFT_1175</name>
</gene>
<comment type="subcellular location">
    <subcellularLocation>
        <location evidence="1">Cytoplasm</location>
    </subcellularLocation>
</comment>
<dbReference type="AlphaFoldDB" id="A0A2A9NZJ6"/>
<dbReference type="GO" id="GO:0005737">
    <property type="term" value="C:cytoplasm"/>
    <property type="evidence" value="ECO:0007669"/>
    <property type="project" value="UniProtKB-SubCell"/>
</dbReference>
<keyword evidence="7" id="KW-1185">Reference proteome</keyword>
<dbReference type="STRING" id="703135.A0A2A9NZJ6"/>
<feature type="region of interest" description="Disordered" evidence="4">
    <location>
        <begin position="642"/>
        <end position="671"/>
    </location>
</feature>
<evidence type="ECO:0000256" key="1">
    <source>
        <dbReference type="ARBA" id="ARBA00004496"/>
    </source>
</evidence>
<evidence type="ECO:0000256" key="2">
    <source>
        <dbReference type="ARBA" id="ARBA00022490"/>
    </source>
</evidence>
<keyword evidence="2" id="KW-0963">Cytoplasm</keyword>
<dbReference type="Gene3D" id="1.10.287.1490">
    <property type="match status" value="3"/>
</dbReference>
<reference evidence="6 7" key="1">
    <citation type="submission" date="2014-02" db="EMBL/GenBank/DDBJ databases">
        <title>Transposable element dynamics among asymbiotic and ectomycorrhizal Amanita fungi.</title>
        <authorList>
            <consortium name="DOE Joint Genome Institute"/>
            <person name="Hess J."/>
            <person name="Skrede I."/>
            <person name="Wolfe B."/>
            <person name="LaButti K."/>
            <person name="Ohm R.A."/>
            <person name="Grigoriev I.V."/>
            <person name="Pringle A."/>
        </authorList>
    </citation>
    <scope>NUCLEOTIDE SEQUENCE [LARGE SCALE GENOMIC DNA]</scope>
    <source>
        <strain evidence="6 7">SKay4041</strain>
    </source>
</reference>
<protein>
    <recommendedName>
        <fullName evidence="5">Centrosomin N-terminal motif 1 domain-containing protein</fullName>
    </recommendedName>
</protein>
<evidence type="ECO:0000313" key="6">
    <source>
        <dbReference type="EMBL" id="PFH53520.1"/>
    </source>
</evidence>
<dbReference type="PANTHER" id="PTHR43941">
    <property type="entry name" value="STRUCTURAL MAINTENANCE OF CHROMOSOMES PROTEIN 2"/>
    <property type="match status" value="1"/>
</dbReference>
<keyword evidence="3" id="KW-0175">Coiled coil</keyword>
<evidence type="ECO:0000256" key="4">
    <source>
        <dbReference type="SAM" id="MobiDB-lite"/>
    </source>
</evidence>
<feature type="region of interest" description="Disordered" evidence="4">
    <location>
        <begin position="709"/>
        <end position="728"/>
    </location>
</feature>
<evidence type="ECO:0000259" key="5">
    <source>
        <dbReference type="Pfam" id="PF07989"/>
    </source>
</evidence>
<dbReference type="OrthoDB" id="10255000at2759"/>
<dbReference type="EMBL" id="KZ301973">
    <property type="protein sequence ID" value="PFH53520.1"/>
    <property type="molecule type" value="Genomic_DNA"/>
</dbReference>
<feature type="compositionally biased region" description="Polar residues" evidence="4">
    <location>
        <begin position="91"/>
        <end position="104"/>
    </location>
</feature>
<proteinExistence type="predicted"/>
<evidence type="ECO:0000256" key="3">
    <source>
        <dbReference type="SAM" id="Coils"/>
    </source>
</evidence>
<feature type="region of interest" description="Disordered" evidence="4">
    <location>
        <begin position="1"/>
        <end position="106"/>
    </location>
</feature>
<dbReference type="Pfam" id="PF07989">
    <property type="entry name" value="Cnn_1N"/>
    <property type="match status" value="1"/>
</dbReference>
<dbReference type="InterPro" id="IPR012943">
    <property type="entry name" value="Cnn_1N"/>
</dbReference>
<evidence type="ECO:0000313" key="7">
    <source>
        <dbReference type="Proteomes" id="UP000242287"/>
    </source>
</evidence>
<feature type="domain" description="Centrosomin N-terminal motif 1" evidence="5">
    <location>
        <begin position="173"/>
        <end position="246"/>
    </location>
</feature>
<dbReference type="GO" id="GO:0005815">
    <property type="term" value="C:microtubule organizing center"/>
    <property type="evidence" value="ECO:0007669"/>
    <property type="project" value="InterPro"/>
</dbReference>
<feature type="coiled-coil region" evidence="3">
    <location>
        <begin position="941"/>
        <end position="1081"/>
    </location>
</feature>
<sequence>MSAAPSTHTGTDSSSMTNQTHPDISLSLGNTTFSTPSRPLPVLAGNSLRIPSTSSRATATTNPSSAPLSTPSPPTSGSSAGILPRKRTDDGTTPLSSRLSNMLLGTNDKDYDGTNVGLDEGQSGGVDILGTPGEKRLRQTGTDAALREKRSMVDGSKTARPGAGPGNKAVTLTLRDQEKHIDNLKKENFAIKLRVHFLEERLAQLAPDHMDAALKQNISLKIEVQQRGIEMKKLKKLVLELERELERLQHGGGASSSHRERELEELLEEREREIRELRETLRSHRQRQNGDYEGHQGELLREAETRNSELEEQLENARGLLEENMEEFERLREMVERQGSVSDEGGFSDDRLKRRLENLEAENEDLKARLQDNVELLVRKEEEKEDLADENDTLRLEVEDLQRKREADLAERSQSRAAMLQEREEWEAVEEDLNALKDKLAAAMIELQQKEDELELRNKELEDMMKEHQRIVKVVEDEWRGEVEEARGQVEELKDVLAERESESRDLRMNITELETNTNDLHSKFEAALTQLENEIDQKEVDIESLNETIQKLGQQIYVLEDENDRLKEDAERVREEEAIERERLEGLTTALKDKSAGLKSQLQKTTDAYETCTQEIYEHRARQEELARHVEELVKTLEAEREARERVESELSSTRREHEGNIRQERRITETKEKALRNTLNDVARLESLLSQRNHDLEQVQSSLKALEQESRSLGESHTTARHSLQLELDRAKNDLERLKEEVARARKDLDEKDNKLREKEERIDDLHAENRDLASQLASQMQAKLNASEKLDSVQATLKVVENELANARARVGELEGRLIKDQRELLSAETQYRDQLTERNTLLLTIYQYMDKILGVDKTPKKGGQAETKPFTNFGVFHDNLITRLKALSQIQLDFDKRVKEAEVRFNDRLIEMRKQLDHRWKQIDKFETSLKTFSETKVQWRRKVNTKEAEIEALKTTNNELTTQISSMKRPVAADTMELRSLSVRAANAERRLINAQNQLLALEQKIALMNERSSAADQKWEARVKEYESQIKLAEERVKRERQGAKERTAELESHIKRLQQQLDIARKRVQQLDIIDSNKADSGTPSR</sequence>
<accession>A0A2A9NZJ6</accession>
<feature type="region of interest" description="Disordered" evidence="4">
    <location>
        <begin position="150"/>
        <end position="169"/>
    </location>
</feature>
<organism evidence="6 7">
    <name type="scientific">Amanita thiersii Skay4041</name>
    <dbReference type="NCBI Taxonomy" id="703135"/>
    <lineage>
        <taxon>Eukaryota</taxon>
        <taxon>Fungi</taxon>
        <taxon>Dikarya</taxon>
        <taxon>Basidiomycota</taxon>
        <taxon>Agaricomycotina</taxon>
        <taxon>Agaricomycetes</taxon>
        <taxon>Agaricomycetidae</taxon>
        <taxon>Agaricales</taxon>
        <taxon>Pluteineae</taxon>
        <taxon>Amanitaceae</taxon>
        <taxon>Amanita</taxon>
    </lineage>
</organism>
<feature type="compositionally biased region" description="Low complexity" evidence="4">
    <location>
        <begin position="51"/>
        <end position="80"/>
    </location>
</feature>